<proteinExistence type="predicted"/>
<evidence type="ECO:0000313" key="3">
    <source>
        <dbReference type="Proteomes" id="UP000006718"/>
    </source>
</evidence>
<reference evidence="2" key="4">
    <citation type="submission" date="2025-09" db="UniProtKB">
        <authorList>
            <consortium name="Ensembl"/>
        </authorList>
    </citation>
    <scope>IDENTIFICATION</scope>
    <source>
        <strain evidence="2">17573</strain>
    </source>
</reference>
<reference evidence="2" key="3">
    <citation type="submission" date="2025-08" db="UniProtKB">
        <authorList>
            <consortium name="Ensembl"/>
        </authorList>
    </citation>
    <scope>IDENTIFICATION</scope>
    <source>
        <strain evidence="2">17573</strain>
    </source>
</reference>
<dbReference type="GeneTree" id="ENSGT00980000202068"/>
<reference evidence="2" key="2">
    <citation type="submission" date="2019-01" db="EMBL/GenBank/DDBJ databases">
        <authorList>
            <person name="Graves T."/>
            <person name="Eichler E.E."/>
            <person name="Wilson R.K."/>
        </authorList>
    </citation>
    <scope>NUCLEOTIDE SEQUENCE [LARGE SCALE GENOMIC DNA]</scope>
    <source>
        <strain evidence="2">17573</strain>
    </source>
</reference>
<evidence type="ECO:0000313" key="2">
    <source>
        <dbReference type="Ensembl" id="ENSMMUP00000068604.1"/>
    </source>
</evidence>
<reference evidence="3" key="1">
    <citation type="journal article" date="2007" name="Science">
        <title>Evolutionary and biomedical insights from the rhesus macaque genome.</title>
        <authorList>
            <person name="Gibbs R.A."/>
            <person name="Rogers J."/>
            <person name="Katze M.G."/>
            <person name="Bumgarner R."/>
            <person name="Weinstock G.M."/>
            <person name="Mardis E.R."/>
            <person name="Remington K.A."/>
            <person name="Strausberg R.L."/>
            <person name="Venter J.C."/>
            <person name="Wilson R.K."/>
            <person name="Batzer M.A."/>
            <person name="Bustamante C.D."/>
            <person name="Eichler E.E."/>
            <person name="Hahn M.W."/>
            <person name="Hardison R.C."/>
            <person name="Makova K.D."/>
            <person name="Miller W."/>
            <person name="Milosavljevic A."/>
            <person name="Palermo R.E."/>
            <person name="Siepel A."/>
            <person name="Sikela J.M."/>
            <person name="Attaway T."/>
            <person name="Bell S."/>
            <person name="Bernard K.E."/>
            <person name="Buhay C.J."/>
            <person name="Chandrabose M.N."/>
            <person name="Dao M."/>
            <person name="Davis C."/>
            <person name="Delehaunty K.D."/>
            <person name="Ding Y."/>
            <person name="Dinh H.H."/>
            <person name="Dugan-Rocha S."/>
            <person name="Fulton L.A."/>
            <person name="Gabisi R.A."/>
            <person name="Garner T.T."/>
            <person name="Godfrey J."/>
            <person name="Hawes A.C."/>
            <person name="Hernandez J."/>
            <person name="Hines S."/>
            <person name="Holder M."/>
            <person name="Hume J."/>
            <person name="Jhangiani S.N."/>
            <person name="Joshi V."/>
            <person name="Khan Z.M."/>
            <person name="Kirkness E.F."/>
            <person name="Cree A."/>
            <person name="Fowler R.G."/>
            <person name="Lee S."/>
            <person name="Lewis L.R."/>
            <person name="Li Z."/>
            <person name="Liu Y.-S."/>
            <person name="Moore S.M."/>
            <person name="Muzny D."/>
            <person name="Nazareth L.V."/>
            <person name="Ngo D.N."/>
            <person name="Okwuonu G.O."/>
            <person name="Pai G."/>
            <person name="Parker D."/>
            <person name="Paul H.A."/>
            <person name="Pfannkoch C."/>
            <person name="Pohl C.S."/>
            <person name="Rogers Y.-H.C."/>
            <person name="Ruiz S.J."/>
            <person name="Sabo A."/>
            <person name="Santibanez J."/>
            <person name="Schneider B.W."/>
            <person name="Smith S.M."/>
            <person name="Sodergren E."/>
            <person name="Svatek A.F."/>
            <person name="Utterback T.R."/>
            <person name="Vattathil S."/>
            <person name="Warren W."/>
            <person name="White C.S."/>
            <person name="Chinwalla A.T."/>
            <person name="Feng Y."/>
            <person name="Halpern A.L."/>
            <person name="Hillier L.W."/>
            <person name="Huang X."/>
            <person name="Minx P."/>
            <person name="Nelson J.O."/>
            <person name="Pepin K.H."/>
            <person name="Qin X."/>
            <person name="Sutton G.G."/>
            <person name="Venter E."/>
            <person name="Walenz B.P."/>
            <person name="Wallis J.W."/>
            <person name="Worley K.C."/>
            <person name="Yang S.-P."/>
            <person name="Jones S.M."/>
            <person name="Marra M.A."/>
            <person name="Rocchi M."/>
            <person name="Schein J.E."/>
            <person name="Baertsch R."/>
            <person name="Clarke L."/>
            <person name="Csuros M."/>
            <person name="Glasscock J."/>
            <person name="Harris R.A."/>
            <person name="Havlak P."/>
            <person name="Jackson A.R."/>
            <person name="Jiang H."/>
            <person name="Liu Y."/>
            <person name="Messina D.N."/>
            <person name="Shen Y."/>
            <person name="Song H.X.-Z."/>
            <person name="Wylie T."/>
            <person name="Zhang L."/>
            <person name="Birney E."/>
            <person name="Han K."/>
            <person name="Konkel M.K."/>
            <person name="Lee J."/>
            <person name="Smit A.F.A."/>
            <person name="Ullmer B."/>
            <person name="Wang H."/>
            <person name="Xing J."/>
            <person name="Burhans R."/>
            <person name="Cheng Z."/>
            <person name="Karro J.E."/>
            <person name="Ma J."/>
            <person name="Raney B."/>
            <person name="She X."/>
            <person name="Cox M.J."/>
            <person name="Demuth J.P."/>
            <person name="Dumas L.J."/>
            <person name="Han S.-G."/>
            <person name="Hopkins J."/>
            <person name="Karimpour-Fard A."/>
            <person name="Kim Y.H."/>
            <person name="Pollack J.R."/>
            <person name="Vinar T."/>
            <person name="Addo-Quaye C."/>
            <person name="Degenhardt J."/>
            <person name="Denby A."/>
            <person name="Hubisz M.J."/>
            <person name="Indap A."/>
            <person name="Kosiol C."/>
            <person name="Lahn B.T."/>
            <person name="Lawson H.A."/>
            <person name="Marklein A."/>
            <person name="Nielsen R."/>
            <person name="Vallender E.J."/>
            <person name="Clark A.G."/>
            <person name="Ferguson B."/>
            <person name="Hernandez R.D."/>
            <person name="Hirani K."/>
            <person name="Kehrer-Sawatzki H."/>
            <person name="Kolb J."/>
            <person name="Patil S."/>
            <person name="Pu L.-L."/>
            <person name="Ren Y."/>
            <person name="Smith D.G."/>
            <person name="Wheeler D.A."/>
            <person name="Schenck I."/>
            <person name="Ball E.V."/>
            <person name="Chen R."/>
            <person name="Cooper D.N."/>
            <person name="Giardine B."/>
            <person name="Hsu F."/>
            <person name="Kent W.J."/>
            <person name="Lesk A."/>
            <person name="Nelson D.L."/>
            <person name="O'brien W.E."/>
            <person name="Pruefer K."/>
            <person name="Stenson P.D."/>
            <person name="Wallace J.C."/>
            <person name="Ke H."/>
            <person name="Liu X.-M."/>
            <person name="Wang P."/>
            <person name="Xiang A.P."/>
            <person name="Yang F."/>
            <person name="Barber G.P."/>
            <person name="Haussler D."/>
            <person name="Karolchik D."/>
            <person name="Kern A.D."/>
            <person name="Kuhn R.M."/>
            <person name="Smith K.E."/>
            <person name="Zwieg A.S."/>
        </authorList>
    </citation>
    <scope>NUCLEOTIDE SEQUENCE [LARGE SCALE GENOMIC DNA]</scope>
    <source>
        <strain evidence="3">17573</strain>
    </source>
</reference>
<evidence type="ECO:0000256" key="1">
    <source>
        <dbReference type="SAM" id="MobiDB-lite"/>
    </source>
</evidence>
<dbReference type="InParanoid" id="A0A5F7ZSI2"/>
<name>A0A5F7ZSI2_MACMU</name>
<dbReference type="Ensembl" id="ENSMMUT00000096597.1">
    <property type="protein sequence ID" value="ENSMMUP00000068604.1"/>
    <property type="gene ID" value="ENSMMUG00000049535.1"/>
</dbReference>
<feature type="region of interest" description="Disordered" evidence="1">
    <location>
        <begin position="55"/>
        <end position="74"/>
    </location>
</feature>
<feature type="compositionally biased region" description="Basic residues" evidence="1">
    <location>
        <begin position="12"/>
        <end position="23"/>
    </location>
</feature>
<protein>
    <submittedName>
        <fullName evidence="2">Uncharacterized protein</fullName>
    </submittedName>
</protein>
<accession>A0A5F7ZSI2</accession>
<keyword evidence="3" id="KW-1185">Reference proteome</keyword>
<dbReference type="Bgee" id="ENSMMUG00000049535">
    <property type="expression patterns" value="Expressed in cerebellum and 3 other cell types or tissues"/>
</dbReference>
<feature type="compositionally biased region" description="Low complexity" evidence="1">
    <location>
        <begin position="1"/>
        <end position="11"/>
    </location>
</feature>
<dbReference type="VEuPathDB" id="HostDB:ENSMMUG00000049535"/>
<dbReference type="Proteomes" id="UP000006718">
    <property type="component" value="Chromosome 2"/>
</dbReference>
<organism evidence="2 3">
    <name type="scientific">Macaca mulatta</name>
    <name type="common">Rhesus macaque</name>
    <dbReference type="NCBI Taxonomy" id="9544"/>
    <lineage>
        <taxon>Eukaryota</taxon>
        <taxon>Metazoa</taxon>
        <taxon>Chordata</taxon>
        <taxon>Craniata</taxon>
        <taxon>Vertebrata</taxon>
        <taxon>Euteleostomi</taxon>
        <taxon>Mammalia</taxon>
        <taxon>Eutheria</taxon>
        <taxon>Euarchontoglires</taxon>
        <taxon>Primates</taxon>
        <taxon>Haplorrhini</taxon>
        <taxon>Catarrhini</taxon>
        <taxon>Cercopithecidae</taxon>
        <taxon>Cercopithecinae</taxon>
        <taxon>Macaca</taxon>
    </lineage>
</organism>
<dbReference type="AlphaFoldDB" id="A0A5F7ZSI2"/>
<feature type="region of interest" description="Disordered" evidence="1">
    <location>
        <begin position="1"/>
        <end position="23"/>
    </location>
</feature>
<sequence>MSSQQPLPSQVRRLRRPRRKKKWFHGPGPGHCCFVQSGDSVSCVPAVAERGQHTAQAVASEGASPKPQQLTCGVGPAGAQKSIIEFGKFHLHFRGCMEMPRCPGRGVLQGWSPHGEPLLGHFGRKMWGQRPHTDSPLAHCLVEL</sequence>